<sequence length="90" mass="10185">MSPRTVLTGPSRFNNILPSYLQLGDTVCSNCYNGIAINSSLEFKQHSEVIRSVETEIEVENTNSTLFFSQAIESIPNILYEREVKEKSQQ</sequence>
<dbReference type="Proteomes" id="UP000266673">
    <property type="component" value="Unassembled WGS sequence"/>
</dbReference>
<organism evidence="1 2">
    <name type="scientific">Gigaspora rosea</name>
    <dbReference type="NCBI Taxonomy" id="44941"/>
    <lineage>
        <taxon>Eukaryota</taxon>
        <taxon>Fungi</taxon>
        <taxon>Fungi incertae sedis</taxon>
        <taxon>Mucoromycota</taxon>
        <taxon>Glomeromycotina</taxon>
        <taxon>Glomeromycetes</taxon>
        <taxon>Diversisporales</taxon>
        <taxon>Gigasporaceae</taxon>
        <taxon>Gigaspora</taxon>
    </lineage>
</organism>
<evidence type="ECO:0000313" key="1">
    <source>
        <dbReference type="EMBL" id="RIB22255.1"/>
    </source>
</evidence>
<protein>
    <submittedName>
        <fullName evidence="1">Uncharacterized protein</fullName>
    </submittedName>
</protein>
<dbReference type="OrthoDB" id="10488631at2759"/>
<reference evidence="1 2" key="1">
    <citation type="submission" date="2018-06" db="EMBL/GenBank/DDBJ databases">
        <title>Comparative genomics reveals the genomic features of Rhizophagus irregularis, R. cerebriforme, R. diaphanum and Gigaspora rosea, and their symbiotic lifestyle signature.</title>
        <authorList>
            <person name="Morin E."/>
            <person name="San Clemente H."/>
            <person name="Chen E.C.H."/>
            <person name="De La Providencia I."/>
            <person name="Hainaut M."/>
            <person name="Kuo A."/>
            <person name="Kohler A."/>
            <person name="Murat C."/>
            <person name="Tang N."/>
            <person name="Roy S."/>
            <person name="Loubradou J."/>
            <person name="Henrissat B."/>
            <person name="Grigoriev I.V."/>
            <person name="Corradi N."/>
            <person name="Roux C."/>
            <person name="Martin F.M."/>
        </authorList>
    </citation>
    <scope>NUCLEOTIDE SEQUENCE [LARGE SCALE GENOMIC DNA]</scope>
    <source>
        <strain evidence="1 2">DAOM 194757</strain>
    </source>
</reference>
<proteinExistence type="predicted"/>
<accession>A0A397VIE9</accession>
<keyword evidence="2" id="KW-1185">Reference proteome</keyword>
<comment type="caution">
    <text evidence="1">The sequence shown here is derived from an EMBL/GenBank/DDBJ whole genome shotgun (WGS) entry which is preliminary data.</text>
</comment>
<dbReference type="EMBL" id="QKWP01000317">
    <property type="protein sequence ID" value="RIB22255.1"/>
    <property type="molecule type" value="Genomic_DNA"/>
</dbReference>
<gene>
    <name evidence="1" type="ORF">C2G38_2174380</name>
</gene>
<dbReference type="AlphaFoldDB" id="A0A397VIE9"/>
<evidence type="ECO:0000313" key="2">
    <source>
        <dbReference type="Proteomes" id="UP000266673"/>
    </source>
</evidence>
<name>A0A397VIE9_9GLOM</name>